<evidence type="ECO:0000313" key="7">
    <source>
        <dbReference type="Proteomes" id="UP000278792"/>
    </source>
</evidence>
<dbReference type="OrthoDB" id="5918634at2"/>
<evidence type="ECO:0000313" key="3">
    <source>
        <dbReference type="EMBL" id="OLQ89202.1"/>
    </source>
</evidence>
<comment type="caution">
    <text evidence="4">The sequence shown here is derived from an EMBL/GenBank/DDBJ whole genome shotgun (WGS) entry which is preliminary data.</text>
</comment>
<feature type="compositionally biased region" description="Basic and acidic residues" evidence="1">
    <location>
        <begin position="38"/>
        <end position="61"/>
    </location>
</feature>
<feature type="region of interest" description="Disordered" evidence="1">
    <location>
        <begin position="34"/>
        <end position="61"/>
    </location>
</feature>
<evidence type="ECO:0000256" key="2">
    <source>
        <dbReference type="SAM" id="Phobius"/>
    </source>
</evidence>
<dbReference type="RefSeq" id="WP_075650514.1">
    <property type="nucleotide sequence ID" value="NZ_AP019657.1"/>
</dbReference>
<dbReference type="AlphaFoldDB" id="A0A3N3DWC4"/>
<organism evidence="4 7">
    <name type="scientific">Vibrio ponticus</name>
    <dbReference type="NCBI Taxonomy" id="265668"/>
    <lineage>
        <taxon>Bacteria</taxon>
        <taxon>Pseudomonadati</taxon>
        <taxon>Pseudomonadota</taxon>
        <taxon>Gammaproteobacteria</taxon>
        <taxon>Vibrionales</taxon>
        <taxon>Vibrionaceae</taxon>
        <taxon>Vibrio</taxon>
    </lineage>
</organism>
<keyword evidence="2" id="KW-1133">Transmembrane helix</keyword>
<dbReference type="EMBL" id="RKIK01000007">
    <property type="protein sequence ID" value="ROV61638.1"/>
    <property type="molecule type" value="Genomic_DNA"/>
</dbReference>
<reference evidence="4 7" key="2">
    <citation type="submission" date="2018-11" db="EMBL/GenBank/DDBJ databases">
        <title>Vibrio ponticus strain CAIM 1751 pathogenic for the snapper Lutjanus guttatus.</title>
        <authorList>
            <person name="Soto-Rodriguez S."/>
            <person name="Lozano-Olvera R."/>
            <person name="Gomez-Gil B."/>
        </authorList>
    </citation>
    <scope>NUCLEOTIDE SEQUENCE [LARGE SCALE GENOMIC DNA]</scope>
    <source>
        <strain evidence="4 7">CAIM 1751</strain>
    </source>
</reference>
<reference evidence="3 6" key="1">
    <citation type="submission" date="2016-09" db="EMBL/GenBank/DDBJ databases">
        <title>Genomic Taxonomy of the Vibrionaceae.</title>
        <authorList>
            <person name="Gonzalez-Castillo A."/>
            <person name="Gomez-Gil B."/>
            <person name="Enciso-Ibarra K."/>
        </authorList>
    </citation>
    <scope>NUCLEOTIDE SEQUENCE [LARGE SCALE GENOMIC DNA]</scope>
    <source>
        <strain evidence="3 6">CAIM 1731</strain>
    </source>
</reference>
<dbReference type="EMBL" id="MJMI01000108">
    <property type="protein sequence ID" value="OLQ89202.1"/>
    <property type="molecule type" value="Genomic_DNA"/>
</dbReference>
<keyword evidence="2" id="KW-0472">Membrane</keyword>
<accession>A0A3N3DWC4</accession>
<dbReference type="EMBL" id="RKIK01000063">
    <property type="protein sequence ID" value="ROV58793.1"/>
    <property type="molecule type" value="Genomic_DNA"/>
</dbReference>
<dbReference type="InterPro" id="IPR021550">
    <property type="entry name" value="DUF2897"/>
</dbReference>
<feature type="transmembrane region" description="Helical" evidence="2">
    <location>
        <begin position="6"/>
        <end position="29"/>
    </location>
</feature>
<dbReference type="Pfam" id="PF11446">
    <property type="entry name" value="DUF2897"/>
    <property type="match status" value="1"/>
</dbReference>
<proteinExistence type="predicted"/>
<keyword evidence="2" id="KW-0812">Transmembrane</keyword>
<protein>
    <submittedName>
        <fullName evidence="3">DUF2897 domain-containing protein</fullName>
    </submittedName>
    <submittedName>
        <fullName evidence="4">DUF2897 family protein</fullName>
    </submittedName>
</protein>
<dbReference type="Proteomes" id="UP000278792">
    <property type="component" value="Unassembled WGS sequence"/>
</dbReference>
<evidence type="ECO:0000313" key="6">
    <source>
        <dbReference type="Proteomes" id="UP000186206"/>
    </source>
</evidence>
<name>A0A3N3DWC4_9VIBR</name>
<evidence type="ECO:0000313" key="5">
    <source>
        <dbReference type="EMBL" id="ROV61638.1"/>
    </source>
</evidence>
<gene>
    <name evidence="3" type="ORF">BIY21_15440</name>
    <name evidence="5" type="ORF">EGH82_04590</name>
    <name evidence="4" type="ORF">EGH82_16845</name>
</gene>
<keyword evidence="6" id="KW-1185">Reference proteome</keyword>
<dbReference type="Proteomes" id="UP000186206">
    <property type="component" value="Unassembled WGS sequence"/>
</dbReference>
<evidence type="ECO:0000256" key="1">
    <source>
        <dbReference type="SAM" id="MobiDB-lite"/>
    </source>
</evidence>
<sequence>MDLLTNPWVIIAIVLAVIIGNISVLKYTANMKTTQMKKKPDAAKPQEPKADESSDKDQSPR</sequence>
<evidence type="ECO:0000313" key="4">
    <source>
        <dbReference type="EMBL" id="ROV58793.1"/>
    </source>
</evidence>